<dbReference type="InterPro" id="IPR028994">
    <property type="entry name" value="Integrin_alpha_N"/>
</dbReference>
<accession>A0A815LLW5</accession>
<comment type="caution">
    <text evidence="3">The sequence shown here is derived from an EMBL/GenBank/DDBJ whole genome shotgun (WGS) entry which is preliminary data.</text>
</comment>
<protein>
    <recommendedName>
        <fullName evidence="5">VCBS repeat-containing protein</fullName>
    </recommendedName>
</protein>
<sequence>CSVGTFPRSVSIGDVNNDTRLDIVVANWYSDDVSILLGYGNGSFENQTKYPVGSSPTSVAIGDVNNDTRLDIVVANSDSNDVSILLGYGNGSFENQTTYSVGSSPFSVAIGDVNNDTRLDIVVANSGSKDVSVLLGYGNGSFENQTRYSVDSSPQSVSIGDVNNDTRLDIVVANSGSNNVSVLLGYGNGSFENQKRYSVGSYPRSVAIGDINNDTRLDIVVANSDSSDYIGGNNLLLTMWGDNAAASLNSAHFEYGVGAVFVNLLIGRLIFAIVSLFLSVNICLSIIWFGAFCLAIAWLNYVWIIDLTSPSLYILGAVTDLIFSPIFPLSFGFFNQRLNVIPMLLDLLLCGTALGAIKFNKIAGVIIDRNPNHFPTILAVCILMAIILYIASHIVYFFHQQKNLLNVRSLVINGSALSSEYCNEEEQQITNYLRDQEDK</sequence>
<keyword evidence="2" id="KW-0472">Membrane</keyword>
<dbReference type="Proteomes" id="UP000663889">
    <property type="component" value="Unassembled WGS sequence"/>
</dbReference>
<evidence type="ECO:0000313" key="3">
    <source>
        <dbReference type="EMBL" id="CAF1405984.1"/>
    </source>
</evidence>
<evidence type="ECO:0008006" key="5">
    <source>
        <dbReference type="Google" id="ProtNLM"/>
    </source>
</evidence>
<dbReference type="PANTHER" id="PTHR46580:SF2">
    <property type="entry name" value="MAM DOMAIN-CONTAINING PROTEIN"/>
    <property type="match status" value="1"/>
</dbReference>
<feature type="transmembrane region" description="Helical" evidence="2">
    <location>
        <begin position="255"/>
        <end position="278"/>
    </location>
</feature>
<dbReference type="Pfam" id="PF13517">
    <property type="entry name" value="FG-GAP_3"/>
    <property type="match status" value="2"/>
</dbReference>
<proteinExistence type="predicted"/>
<feature type="transmembrane region" description="Helical" evidence="2">
    <location>
        <begin position="377"/>
        <end position="398"/>
    </location>
</feature>
<evidence type="ECO:0000256" key="1">
    <source>
        <dbReference type="ARBA" id="ARBA00022729"/>
    </source>
</evidence>
<feature type="non-terminal residue" evidence="3">
    <location>
        <position position="1"/>
    </location>
</feature>
<dbReference type="PANTHER" id="PTHR46580">
    <property type="entry name" value="SENSOR KINASE-RELATED"/>
    <property type="match status" value="1"/>
</dbReference>
<dbReference type="EMBL" id="CAJNOU010003717">
    <property type="protein sequence ID" value="CAF1405984.1"/>
    <property type="molecule type" value="Genomic_DNA"/>
</dbReference>
<dbReference type="InterPro" id="IPR013517">
    <property type="entry name" value="FG-GAP"/>
</dbReference>
<organism evidence="3 4">
    <name type="scientific">Rotaria sordida</name>
    <dbReference type="NCBI Taxonomy" id="392033"/>
    <lineage>
        <taxon>Eukaryota</taxon>
        <taxon>Metazoa</taxon>
        <taxon>Spiralia</taxon>
        <taxon>Gnathifera</taxon>
        <taxon>Rotifera</taxon>
        <taxon>Eurotatoria</taxon>
        <taxon>Bdelloidea</taxon>
        <taxon>Philodinida</taxon>
        <taxon>Philodinidae</taxon>
        <taxon>Rotaria</taxon>
    </lineage>
</organism>
<evidence type="ECO:0000313" key="4">
    <source>
        <dbReference type="Proteomes" id="UP000663889"/>
    </source>
</evidence>
<keyword evidence="1" id="KW-0732">Signal</keyword>
<dbReference type="Gene3D" id="2.30.30.100">
    <property type="match status" value="4"/>
</dbReference>
<keyword evidence="2" id="KW-0812">Transmembrane</keyword>
<feature type="transmembrane region" description="Helical" evidence="2">
    <location>
        <begin position="285"/>
        <end position="305"/>
    </location>
</feature>
<reference evidence="3" key="1">
    <citation type="submission" date="2021-02" db="EMBL/GenBank/DDBJ databases">
        <authorList>
            <person name="Nowell W R."/>
        </authorList>
    </citation>
    <scope>NUCLEOTIDE SEQUENCE</scope>
</reference>
<keyword evidence="2" id="KW-1133">Transmembrane helix</keyword>
<evidence type="ECO:0000256" key="2">
    <source>
        <dbReference type="SAM" id="Phobius"/>
    </source>
</evidence>
<name>A0A815LLW5_9BILA</name>
<feature type="transmembrane region" description="Helical" evidence="2">
    <location>
        <begin position="311"/>
        <end position="331"/>
    </location>
</feature>
<gene>
    <name evidence="3" type="ORF">SEV965_LOCUS31656</name>
</gene>
<dbReference type="AlphaFoldDB" id="A0A815LLW5"/>
<dbReference type="SUPFAM" id="SSF69318">
    <property type="entry name" value="Integrin alpha N-terminal domain"/>
    <property type="match status" value="1"/>
</dbReference>